<keyword evidence="3" id="KW-1185">Reference proteome</keyword>
<evidence type="ECO:0000256" key="1">
    <source>
        <dbReference type="SAM" id="Phobius"/>
    </source>
</evidence>
<reference evidence="3" key="1">
    <citation type="submission" date="2016-10" db="EMBL/GenBank/DDBJ databases">
        <authorList>
            <person name="Varghese N."/>
            <person name="Submissions S."/>
        </authorList>
    </citation>
    <scope>NUCLEOTIDE SEQUENCE [LARGE SCALE GENOMIC DNA]</scope>
    <source>
        <strain evidence="3">IBRC-M 10043</strain>
    </source>
</reference>
<evidence type="ECO:0000313" key="2">
    <source>
        <dbReference type="EMBL" id="SEN08641.1"/>
    </source>
</evidence>
<dbReference type="InterPro" id="IPR058278">
    <property type="entry name" value="DUF7972"/>
</dbReference>
<feature type="transmembrane region" description="Helical" evidence="1">
    <location>
        <begin position="77"/>
        <end position="99"/>
    </location>
</feature>
<evidence type="ECO:0000313" key="3">
    <source>
        <dbReference type="Proteomes" id="UP000198775"/>
    </source>
</evidence>
<protein>
    <submittedName>
        <fullName evidence="2">Uncharacterized protein</fullName>
    </submittedName>
</protein>
<dbReference type="Proteomes" id="UP000198775">
    <property type="component" value="Unassembled WGS sequence"/>
</dbReference>
<feature type="transmembrane region" description="Helical" evidence="1">
    <location>
        <begin position="298"/>
        <end position="320"/>
    </location>
</feature>
<sequence>MDRNAGTDADARGDRDTMRGRVPGNRLKLWLLLEAKRWHVATVVLGLVFASLVVVGAVDPVSLGSVLGSADPVETVFQALVTAIITGVTLVVTINQLVLSQELGPLGDQYERMQGSLDTRRRIESELGLDVAPANPAAFLRAIVDVVHDRSDALAAADVSDPEVADRIESFTGSVTDNATLVSDQLADAEFGTFAVVSAALNFNYSGKIYEARRLWTTDADALSEDADDAFEELLDALELFGPAREHVKTLYFQWELIDLSRVLLYSALPALVVAVSMIVYFDEGMASWSVLGVGGPVWVTSAAVTVALVPFVFLIVYVLRIATVAKRTLAIGPFVLRGTEDEF</sequence>
<dbReference type="OrthoDB" id="202254at2157"/>
<keyword evidence="1" id="KW-0472">Membrane</keyword>
<accession>A0A1H8DMS6</accession>
<gene>
    <name evidence="2" type="ORF">SAMN05216388_1001331</name>
</gene>
<name>A0A1H8DMS6_9EURY</name>
<keyword evidence="1" id="KW-1133">Transmembrane helix</keyword>
<proteinExistence type="predicted"/>
<organism evidence="2 3">
    <name type="scientific">Halorientalis persicus</name>
    <dbReference type="NCBI Taxonomy" id="1367881"/>
    <lineage>
        <taxon>Archaea</taxon>
        <taxon>Methanobacteriati</taxon>
        <taxon>Methanobacteriota</taxon>
        <taxon>Stenosarchaea group</taxon>
        <taxon>Halobacteria</taxon>
        <taxon>Halobacteriales</taxon>
        <taxon>Haloarculaceae</taxon>
        <taxon>Halorientalis</taxon>
    </lineage>
</organism>
<dbReference type="Pfam" id="PF25927">
    <property type="entry name" value="DUF7972"/>
    <property type="match status" value="1"/>
</dbReference>
<dbReference type="EMBL" id="FOCX01000001">
    <property type="protein sequence ID" value="SEN08641.1"/>
    <property type="molecule type" value="Genomic_DNA"/>
</dbReference>
<feature type="transmembrane region" description="Helical" evidence="1">
    <location>
        <begin position="38"/>
        <end position="57"/>
    </location>
</feature>
<keyword evidence="1" id="KW-0812">Transmembrane</keyword>
<feature type="transmembrane region" description="Helical" evidence="1">
    <location>
        <begin position="263"/>
        <end position="282"/>
    </location>
</feature>
<dbReference type="RefSeq" id="WP_211611262.1">
    <property type="nucleotide sequence ID" value="NZ_FOCX01000001.1"/>
</dbReference>
<dbReference type="AlphaFoldDB" id="A0A1H8DMS6"/>